<gene>
    <name evidence="2" type="ORF">B446_13755</name>
</gene>
<keyword evidence="3" id="KW-1185">Reference proteome</keyword>
<dbReference type="AlphaFoldDB" id="S5V2Y6"/>
<dbReference type="HOGENOM" id="CLU_101744_0_0_11"/>
<dbReference type="Proteomes" id="UP000015423">
    <property type="component" value="Chromosome"/>
</dbReference>
<dbReference type="PATRIC" id="fig|1214242.5.peg.2817"/>
<feature type="transmembrane region" description="Helical" evidence="1">
    <location>
        <begin position="74"/>
        <end position="94"/>
    </location>
</feature>
<dbReference type="KEGG" id="sci:B446_13755"/>
<dbReference type="EMBL" id="CP006259">
    <property type="protein sequence ID" value="AGS69569.1"/>
    <property type="molecule type" value="Genomic_DNA"/>
</dbReference>
<protein>
    <recommendedName>
        <fullName evidence="4">GAP family protein</fullName>
    </recommendedName>
</protein>
<evidence type="ECO:0000256" key="1">
    <source>
        <dbReference type="SAM" id="Phobius"/>
    </source>
</evidence>
<evidence type="ECO:0000313" key="2">
    <source>
        <dbReference type="EMBL" id="AGS69569.1"/>
    </source>
</evidence>
<reference evidence="3" key="1">
    <citation type="submission" date="2012-10" db="EMBL/GenBank/DDBJ databases">
        <title>The complete genome sequence of Streptomyces collinus Tu 365.</title>
        <authorList>
            <person name="Ruckert C."/>
            <person name="Szczepanowski R."/>
            <person name="Goesmann A."/>
            <person name="Pross E.K."/>
            <person name="Musiol E.M."/>
            <person name="Blin K."/>
            <person name="Wohlleben W."/>
            <person name="Puhler A."/>
            <person name="Weber T."/>
            <person name="Kalinowski J."/>
        </authorList>
    </citation>
    <scope>NUCLEOTIDE SEQUENCE [LARGE SCALE GENOMIC DNA]</scope>
    <source>
        <strain evidence="3">DSM 40733 / Tue 365</strain>
    </source>
</reference>
<feature type="transmembrane region" description="Helical" evidence="1">
    <location>
        <begin position="121"/>
        <end position="146"/>
    </location>
</feature>
<organism evidence="2 3">
    <name type="scientific">Streptomyces collinus (strain DSM 40733 / Tue 365)</name>
    <dbReference type="NCBI Taxonomy" id="1214242"/>
    <lineage>
        <taxon>Bacteria</taxon>
        <taxon>Bacillati</taxon>
        <taxon>Actinomycetota</taxon>
        <taxon>Actinomycetes</taxon>
        <taxon>Kitasatosporales</taxon>
        <taxon>Streptomycetaceae</taxon>
        <taxon>Streptomyces</taxon>
    </lineage>
</organism>
<dbReference type="STRING" id="1214242.B446_13755"/>
<dbReference type="InterPro" id="IPR021315">
    <property type="entry name" value="Gap/Sap"/>
</dbReference>
<feature type="transmembrane region" description="Helical" evidence="1">
    <location>
        <begin position="38"/>
        <end position="62"/>
    </location>
</feature>
<feature type="transmembrane region" description="Helical" evidence="1">
    <location>
        <begin position="12"/>
        <end position="31"/>
    </location>
</feature>
<feature type="transmembrane region" description="Helical" evidence="1">
    <location>
        <begin position="158"/>
        <end position="180"/>
    </location>
</feature>
<accession>S5V2Y6</accession>
<keyword evidence="1" id="KW-1133">Transmembrane helix</keyword>
<dbReference type="eggNOG" id="COG1280">
    <property type="taxonomic scope" value="Bacteria"/>
</dbReference>
<keyword evidence="1" id="KW-0812">Transmembrane</keyword>
<name>S5V2Y6_STRC3</name>
<evidence type="ECO:0000313" key="3">
    <source>
        <dbReference type="Proteomes" id="UP000015423"/>
    </source>
</evidence>
<feature type="transmembrane region" description="Helical" evidence="1">
    <location>
        <begin position="201"/>
        <end position="217"/>
    </location>
</feature>
<dbReference type="Pfam" id="PF11139">
    <property type="entry name" value="SfLAP"/>
    <property type="match status" value="1"/>
</dbReference>
<sequence>MGQVLGDVLGLAAGVAVSPLPIVAIIIFLATPHGRRNGLVFAAGWVMGLSVLGAVVLAIGGGGDASGHGHPADWVGALKLALGLVLMFFGVRLWRHRPTDVTQAQLPKWMAAIDRFRPGKIFLLALLLSAGNLKNAPLTIAAAASISASGLPVGQQVGAMAIFVVIASVGLLVPLVVFLVMSERAAAMLGNWKEWAARHNVAIMAVLFFVFGLKLLGDGIDVFTS</sequence>
<proteinExistence type="predicted"/>
<keyword evidence="1" id="KW-0472">Membrane</keyword>
<dbReference type="RefSeq" id="WP_020940040.1">
    <property type="nucleotide sequence ID" value="NC_021985.1"/>
</dbReference>
<reference evidence="2 3" key="2">
    <citation type="journal article" date="2013" name="J. Biotechnol.">
        <title>Complete genome sequence of the kirromycin producer Streptomyces collinus Tu 365 consisting of a linear chromosome and two linear plasmids.</title>
        <authorList>
            <person name="Ruckert C."/>
            <person name="Szczepanowski R."/>
            <person name="Albersmeier A."/>
            <person name="Goesmann A."/>
            <person name="Iftime D."/>
            <person name="Musiol E.M."/>
            <person name="Blin K."/>
            <person name="Wohlleben W."/>
            <person name="Puhler A."/>
            <person name="Kalinowski J."/>
            <person name="Weber T."/>
        </authorList>
    </citation>
    <scope>NUCLEOTIDE SEQUENCE [LARGE SCALE GENOMIC DNA]</scope>
    <source>
        <strain evidence="3">DSM 40733 / Tue 365</strain>
    </source>
</reference>
<evidence type="ECO:0008006" key="4">
    <source>
        <dbReference type="Google" id="ProtNLM"/>
    </source>
</evidence>